<keyword evidence="1" id="KW-0472">Membrane</keyword>
<proteinExistence type="predicted"/>
<organism evidence="2 3">
    <name type="scientific">Leucobacter luti</name>
    <dbReference type="NCBI Taxonomy" id="340320"/>
    <lineage>
        <taxon>Bacteria</taxon>
        <taxon>Bacillati</taxon>
        <taxon>Actinomycetota</taxon>
        <taxon>Actinomycetes</taxon>
        <taxon>Micrococcales</taxon>
        <taxon>Microbacteriaceae</taxon>
        <taxon>Leucobacter</taxon>
    </lineage>
</organism>
<keyword evidence="1" id="KW-0812">Transmembrane</keyword>
<evidence type="ECO:0000256" key="1">
    <source>
        <dbReference type="SAM" id="Phobius"/>
    </source>
</evidence>
<feature type="transmembrane region" description="Helical" evidence="1">
    <location>
        <begin position="7"/>
        <end position="29"/>
    </location>
</feature>
<keyword evidence="3" id="KW-1185">Reference proteome</keyword>
<evidence type="ECO:0000313" key="3">
    <source>
        <dbReference type="Proteomes" id="UP000295601"/>
    </source>
</evidence>
<protein>
    <recommendedName>
        <fullName evidence="4">Heavy-metal-associated domain-containing protein</fullName>
    </recommendedName>
</protein>
<name>A0A4R6S4R3_9MICO</name>
<comment type="caution">
    <text evidence="2">The sequence shown here is derived from an EMBL/GenBank/DDBJ whole genome shotgun (WGS) entry which is preliminary data.</text>
</comment>
<dbReference type="EMBL" id="SNYA01000002">
    <property type="protein sequence ID" value="TDP94303.1"/>
    <property type="molecule type" value="Genomic_DNA"/>
</dbReference>
<reference evidence="2 3" key="1">
    <citation type="submission" date="2019-03" db="EMBL/GenBank/DDBJ databases">
        <title>Genomic analyses of the natural microbiome of Caenorhabditis elegans.</title>
        <authorList>
            <person name="Samuel B."/>
        </authorList>
    </citation>
    <scope>NUCLEOTIDE SEQUENCE [LARGE SCALE GENOMIC DNA]</scope>
    <source>
        <strain evidence="2 3">JUb18</strain>
    </source>
</reference>
<accession>A0A4R6S4R3</accession>
<dbReference type="OrthoDB" id="128043at2"/>
<dbReference type="AlphaFoldDB" id="A0A4R6S4R3"/>
<sequence length="320" mass="32660">MNTGARLGLYGAGLVVAFGGAFGIAGALVPDSVVTNWTEQANMQEHSESGGAAAHESTPAAAPAALPGLAISAGGFVLADVTAPARTGEQGELSFQIQDASGAAVTEFTTAHEKELHLIVARSDGSEFRHVHPVLDHATGTWTTPWEWDAAGSYRVFTDFTSAAGSALTLSSIVQVAGDFTPVAPQPTAVSEVDGFTVSLDGELAAGTTSELVISVSRGGEPVTSLEPYLGAFGHLVALREGDLAFLHVHADGADPAPGQTAGPEIVFFAEAPTAGRYLLYLDFQVDGKVHTAEFVLDAPHAAPDAAPSAAPDASHGDAH</sequence>
<gene>
    <name evidence="2" type="ORF">EDF62_0717</name>
</gene>
<evidence type="ECO:0008006" key="4">
    <source>
        <dbReference type="Google" id="ProtNLM"/>
    </source>
</evidence>
<dbReference type="RefSeq" id="WP_133615901.1">
    <property type="nucleotide sequence ID" value="NZ_SNYA01000002.1"/>
</dbReference>
<keyword evidence="1" id="KW-1133">Transmembrane helix</keyword>
<evidence type="ECO:0000313" key="2">
    <source>
        <dbReference type="EMBL" id="TDP94303.1"/>
    </source>
</evidence>
<dbReference type="Proteomes" id="UP000295601">
    <property type="component" value="Unassembled WGS sequence"/>
</dbReference>